<evidence type="ECO:0000313" key="2">
    <source>
        <dbReference type="EMBL" id="RDX50814.1"/>
    </source>
</evidence>
<dbReference type="PANTHER" id="PTHR19879:SF9">
    <property type="entry name" value="TRANSCRIPTION INITIATION FACTOR TFIID SUBUNIT 5"/>
    <property type="match status" value="1"/>
</dbReference>
<dbReference type="SUPFAM" id="SSF50978">
    <property type="entry name" value="WD40 repeat-like"/>
    <property type="match status" value="2"/>
</dbReference>
<dbReference type="Pfam" id="PF00400">
    <property type="entry name" value="WD40"/>
    <property type="match status" value="2"/>
</dbReference>
<dbReference type="PROSITE" id="PS50294">
    <property type="entry name" value="WD_REPEATS_REGION"/>
    <property type="match status" value="1"/>
</dbReference>
<dbReference type="Proteomes" id="UP000256964">
    <property type="component" value="Unassembled WGS sequence"/>
</dbReference>
<dbReference type="AlphaFoldDB" id="A0A371DE45"/>
<keyword evidence="1" id="KW-0853">WD repeat</keyword>
<name>A0A371DE45_9APHY</name>
<dbReference type="EMBL" id="KZ857397">
    <property type="protein sequence ID" value="RDX50814.1"/>
    <property type="molecule type" value="Genomic_DNA"/>
</dbReference>
<dbReference type="InterPro" id="IPR036322">
    <property type="entry name" value="WD40_repeat_dom_sf"/>
</dbReference>
<dbReference type="PROSITE" id="PS50082">
    <property type="entry name" value="WD_REPEATS_2"/>
    <property type="match status" value="1"/>
</dbReference>
<feature type="repeat" description="WD" evidence="1">
    <location>
        <begin position="328"/>
        <end position="369"/>
    </location>
</feature>
<organism evidence="2 3">
    <name type="scientific">Lentinus brumalis</name>
    <dbReference type="NCBI Taxonomy" id="2498619"/>
    <lineage>
        <taxon>Eukaryota</taxon>
        <taxon>Fungi</taxon>
        <taxon>Dikarya</taxon>
        <taxon>Basidiomycota</taxon>
        <taxon>Agaricomycotina</taxon>
        <taxon>Agaricomycetes</taxon>
        <taxon>Polyporales</taxon>
        <taxon>Polyporaceae</taxon>
        <taxon>Lentinus</taxon>
    </lineage>
</organism>
<dbReference type="InterPro" id="IPR001680">
    <property type="entry name" value="WD40_rpt"/>
</dbReference>
<dbReference type="InterPro" id="IPR015943">
    <property type="entry name" value="WD40/YVTN_repeat-like_dom_sf"/>
</dbReference>
<reference evidence="2 3" key="1">
    <citation type="journal article" date="2018" name="Biotechnol. Biofuels">
        <title>Integrative visual omics of the white-rot fungus Polyporus brumalis exposes the biotechnological potential of its oxidative enzymes for delignifying raw plant biomass.</title>
        <authorList>
            <person name="Miyauchi S."/>
            <person name="Rancon A."/>
            <person name="Drula E."/>
            <person name="Hage H."/>
            <person name="Chaduli D."/>
            <person name="Favel A."/>
            <person name="Grisel S."/>
            <person name="Henrissat B."/>
            <person name="Herpoel-Gimbert I."/>
            <person name="Ruiz-Duenas F.J."/>
            <person name="Chevret D."/>
            <person name="Hainaut M."/>
            <person name="Lin J."/>
            <person name="Wang M."/>
            <person name="Pangilinan J."/>
            <person name="Lipzen A."/>
            <person name="Lesage-Meessen L."/>
            <person name="Navarro D."/>
            <person name="Riley R."/>
            <person name="Grigoriev I.V."/>
            <person name="Zhou S."/>
            <person name="Raouche S."/>
            <person name="Rosso M.N."/>
        </authorList>
    </citation>
    <scope>NUCLEOTIDE SEQUENCE [LARGE SCALE GENOMIC DNA]</scope>
    <source>
        <strain evidence="2 3">BRFM 1820</strain>
    </source>
</reference>
<evidence type="ECO:0000256" key="1">
    <source>
        <dbReference type="PROSITE-ProRule" id="PRU00221"/>
    </source>
</evidence>
<protein>
    <submittedName>
        <fullName evidence="2">WD40 repeat-like protein</fullName>
    </submittedName>
</protein>
<dbReference type="OrthoDB" id="2748152at2759"/>
<proteinExistence type="predicted"/>
<sequence length="418" mass="46665">MDKKSRRLSFLKSSIHTLLVSPDGLWVASADEDSVILWRAEDGLLVKDWNVPLGVCGMRFTPESRHLAICSGDRLVVREMQHPFEIVAETPTEANRSCNWSPDRSLCATGSEDDHEVFHIRIHSTRTSEAMSHHLFPLYPQLQDLRLTDRSRTSGNISGARFSHDSRRLLFTYWYLRTDDEAESVSWICDVYSTAPPRKLMNHGLPVTNSRFNPTDSTQVFILLQDGTFQVRDVLSGTALTIVSPGEEPGYRWPLYSPDGRHFATVLTEGTIRLYNVETGAALITLTRLSRVSLGSCSPDGTRILLTSPDTPAQLWDSRTEQPRVLSLAAHINMVEASAFSPDGRYIATGYEDGTVRLWRAEDGTCIAILTEHVACVTHVVCFEDGETLCSAAKDGTVHIRRLRALLSDHSHADVTKT</sequence>
<gene>
    <name evidence="2" type="ORF">OH76DRAFT_363915</name>
</gene>
<evidence type="ECO:0000313" key="3">
    <source>
        <dbReference type="Proteomes" id="UP000256964"/>
    </source>
</evidence>
<accession>A0A371DE45</accession>
<dbReference type="Gene3D" id="2.130.10.10">
    <property type="entry name" value="YVTN repeat-like/Quinoprotein amine dehydrogenase"/>
    <property type="match status" value="3"/>
</dbReference>
<dbReference type="SMART" id="SM00320">
    <property type="entry name" value="WD40"/>
    <property type="match status" value="7"/>
</dbReference>
<dbReference type="STRING" id="139420.A0A371DE45"/>
<dbReference type="PANTHER" id="PTHR19879">
    <property type="entry name" value="TRANSCRIPTION INITIATION FACTOR TFIID"/>
    <property type="match status" value="1"/>
</dbReference>
<keyword evidence="3" id="KW-1185">Reference proteome</keyword>